<gene>
    <name evidence="1" type="ORF">BLA15945_02208</name>
</gene>
<accession>A0A6P2K0C8</accession>
<sequence>MATDRFDHIVVSPCIECDDKLLLTHAIRQEQHREISADSRTNPGEDFQSGNIRQVPVEYDQIDGIGFEEAYGFCAPGSASYIEPFGDQGIADERCLCWLVVNGKNFHWHHFYRVA</sequence>
<name>A0A6P2K0C8_BURL3</name>
<proteinExistence type="predicted"/>
<protein>
    <submittedName>
        <fullName evidence="1">Uncharacterized protein</fullName>
    </submittedName>
</protein>
<evidence type="ECO:0000313" key="1">
    <source>
        <dbReference type="EMBL" id="VWB47855.1"/>
    </source>
</evidence>
<dbReference type="Proteomes" id="UP000494174">
    <property type="component" value="Unassembled WGS sequence"/>
</dbReference>
<evidence type="ECO:0000313" key="2">
    <source>
        <dbReference type="Proteomes" id="UP000494174"/>
    </source>
</evidence>
<dbReference type="AlphaFoldDB" id="A0A6P2K0C8"/>
<dbReference type="EMBL" id="CABVPU010000006">
    <property type="protein sequence ID" value="VWB47855.1"/>
    <property type="molecule type" value="Genomic_DNA"/>
</dbReference>
<reference evidence="1 2" key="1">
    <citation type="submission" date="2019-09" db="EMBL/GenBank/DDBJ databases">
        <authorList>
            <person name="Depoorter E."/>
        </authorList>
    </citation>
    <scope>NUCLEOTIDE SEQUENCE [LARGE SCALE GENOMIC DNA]</scope>
    <source>
        <strain evidence="1">R-15945</strain>
    </source>
</reference>
<organism evidence="1 2">
    <name type="scientific">Burkholderia lata (strain ATCC 17760 / DSM 23089 / LMG 22485 / NCIMB 9086 / R18194 / 383)</name>
    <dbReference type="NCBI Taxonomy" id="482957"/>
    <lineage>
        <taxon>Bacteria</taxon>
        <taxon>Pseudomonadati</taxon>
        <taxon>Pseudomonadota</taxon>
        <taxon>Betaproteobacteria</taxon>
        <taxon>Burkholderiales</taxon>
        <taxon>Burkholderiaceae</taxon>
        <taxon>Burkholderia</taxon>
        <taxon>Burkholderia cepacia complex</taxon>
    </lineage>
</organism>